<accession>A0A5C6Q661</accession>
<dbReference type="InterPro" id="IPR023393">
    <property type="entry name" value="START-like_dom_sf"/>
</dbReference>
<keyword evidence="5" id="KW-0830">Ubiquinone</keyword>
<proteinExistence type="inferred from homology"/>
<organism evidence="5 7">
    <name type="scientific">Colwellia hornerae</name>
    <dbReference type="NCBI Taxonomy" id="89402"/>
    <lineage>
        <taxon>Bacteria</taxon>
        <taxon>Pseudomonadati</taxon>
        <taxon>Pseudomonadota</taxon>
        <taxon>Gammaproteobacteria</taxon>
        <taxon>Alteromonadales</taxon>
        <taxon>Colwelliaceae</taxon>
        <taxon>Colwellia</taxon>
    </lineage>
</organism>
<reference evidence="5 7" key="1">
    <citation type="submission" date="2019-07" db="EMBL/GenBank/DDBJ databases">
        <title>Genomes of sea-ice associated Colwellia species.</title>
        <authorList>
            <person name="Bowman J.P."/>
        </authorList>
    </citation>
    <scope>NUCLEOTIDE SEQUENCE [LARGE SCALE GENOMIC DNA]</scope>
    <source>
        <strain evidence="4 6">ACAM 607</strain>
        <strain evidence="5 7">IC036</strain>
    </source>
</reference>
<dbReference type="PANTHER" id="PTHR12901">
    <property type="entry name" value="SPERM PROTEIN HOMOLOG"/>
    <property type="match status" value="1"/>
</dbReference>
<dbReference type="Proteomes" id="UP000321917">
    <property type="component" value="Unassembled WGS sequence"/>
</dbReference>
<dbReference type="CDD" id="cd07813">
    <property type="entry name" value="COQ10p_like"/>
    <property type="match status" value="1"/>
</dbReference>
<keyword evidence="6" id="KW-1185">Reference proteome</keyword>
<dbReference type="OrthoDB" id="9804759at2"/>
<protein>
    <submittedName>
        <fullName evidence="5">Ubiquinone-binding protein</fullName>
    </submittedName>
</protein>
<evidence type="ECO:0000256" key="2">
    <source>
        <dbReference type="ARBA" id="ARBA00022649"/>
    </source>
</evidence>
<feature type="domain" description="Coenzyme Q-binding protein COQ10 START" evidence="3">
    <location>
        <begin position="12"/>
        <end position="135"/>
    </location>
</feature>
<comment type="similarity">
    <text evidence="1">Belongs to the ribosome association toxin RatA family.</text>
</comment>
<dbReference type="EMBL" id="VOLR01000029">
    <property type="protein sequence ID" value="TWX55345.1"/>
    <property type="molecule type" value="Genomic_DNA"/>
</dbReference>
<name>A0A5C6Q661_9GAMM</name>
<dbReference type="Gene3D" id="3.30.530.20">
    <property type="match status" value="1"/>
</dbReference>
<dbReference type="RefSeq" id="WP_146800565.1">
    <property type="nucleotide sequence ID" value="NZ_VOLP01000028.1"/>
</dbReference>
<dbReference type="GO" id="GO:0048039">
    <property type="term" value="F:ubiquinone binding"/>
    <property type="evidence" value="ECO:0007669"/>
    <property type="project" value="InterPro"/>
</dbReference>
<dbReference type="Pfam" id="PF03364">
    <property type="entry name" value="Polyketide_cyc"/>
    <property type="match status" value="1"/>
</dbReference>
<dbReference type="InterPro" id="IPR005031">
    <property type="entry name" value="COQ10_START"/>
</dbReference>
<gene>
    <name evidence="4" type="ORF">ESZ26_16580</name>
    <name evidence="5" type="ORF">ESZ27_14635</name>
</gene>
<dbReference type="AlphaFoldDB" id="A0A5C6Q661"/>
<evidence type="ECO:0000313" key="7">
    <source>
        <dbReference type="Proteomes" id="UP000321917"/>
    </source>
</evidence>
<dbReference type="GO" id="GO:0045333">
    <property type="term" value="P:cellular respiration"/>
    <property type="evidence" value="ECO:0007669"/>
    <property type="project" value="InterPro"/>
</dbReference>
<evidence type="ECO:0000313" key="6">
    <source>
        <dbReference type="Proteomes" id="UP000321525"/>
    </source>
</evidence>
<dbReference type="EMBL" id="VOLQ01000032">
    <property type="protein sequence ID" value="TWX64416.1"/>
    <property type="molecule type" value="Genomic_DNA"/>
</dbReference>
<sequence length="146" mass="16484">MPVISRSALVMYSVDQMYQLINDIVAYPQFIPNCGDSKIISQQGNEVTAALMVSKGVLKKWFTTKNTLIGDNKVQLDLVDGPFKKLTGYWQLTELSEEACKISLHLEYEFSSKVFDLAFGRVFTSLTNNMVQAFTQRAKEVYHSNG</sequence>
<evidence type="ECO:0000313" key="5">
    <source>
        <dbReference type="EMBL" id="TWX64416.1"/>
    </source>
</evidence>
<dbReference type="PANTHER" id="PTHR12901:SF10">
    <property type="entry name" value="COENZYME Q-BINDING PROTEIN COQ10, MITOCHONDRIAL"/>
    <property type="match status" value="1"/>
</dbReference>
<comment type="caution">
    <text evidence="5">The sequence shown here is derived from an EMBL/GenBank/DDBJ whole genome shotgun (WGS) entry which is preliminary data.</text>
</comment>
<dbReference type="Proteomes" id="UP000321525">
    <property type="component" value="Unassembled WGS sequence"/>
</dbReference>
<keyword evidence="2" id="KW-1277">Toxin-antitoxin system</keyword>
<evidence type="ECO:0000313" key="4">
    <source>
        <dbReference type="EMBL" id="TWX55345.1"/>
    </source>
</evidence>
<evidence type="ECO:0000256" key="1">
    <source>
        <dbReference type="ARBA" id="ARBA00008918"/>
    </source>
</evidence>
<evidence type="ECO:0000259" key="3">
    <source>
        <dbReference type="Pfam" id="PF03364"/>
    </source>
</evidence>
<dbReference type="SUPFAM" id="SSF55961">
    <property type="entry name" value="Bet v1-like"/>
    <property type="match status" value="1"/>
</dbReference>
<dbReference type="InterPro" id="IPR044996">
    <property type="entry name" value="COQ10-like"/>
</dbReference>